<name>A0ABU6J067_9ACTN</name>
<keyword evidence="6" id="KW-1185">Reference proteome</keyword>
<keyword evidence="3" id="KW-0411">Iron-sulfur</keyword>
<evidence type="ECO:0000256" key="3">
    <source>
        <dbReference type="ARBA" id="ARBA00023014"/>
    </source>
</evidence>
<evidence type="ECO:0000256" key="1">
    <source>
        <dbReference type="ARBA" id="ARBA00022723"/>
    </source>
</evidence>
<dbReference type="InterPro" id="IPR017896">
    <property type="entry name" value="4Fe4S_Fe-S-bd"/>
</dbReference>
<gene>
    <name evidence="5" type="ORF">VJ920_08770</name>
</gene>
<protein>
    <recommendedName>
        <fullName evidence="4">4Fe-4S ferredoxin-type domain-containing protein</fullName>
    </recommendedName>
</protein>
<evidence type="ECO:0000313" key="6">
    <source>
        <dbReference type="Proteomes" id="UP001343724"/>
    </source>
</evidence>
<proteinExistence type="predicted"/>
<sequence>MAEKETGAIKVIKPQGKVTRRGFVGMMGMMGALGLGGCAPKAATKTLSETGADDADGAGSEAAGEREAVLHDINHDRSVETAWSGSAATLAGIDWSGTPENIQKVGGSTMPLEELNNRRQLYVDSQTAFTCSDGTVVPEVYVKLYALINTYSCGSGNIPNDLTFSYMMEVLDEEHAQALLDSPMGVWFSAGEMAEKTGRSVEDCDRLLKDMRKIGYICAADRVEGTVYHQPALGALGGYLMTDEQFAKCKGSDGNFSCLPMGDDYFDHWNNAGTSYYYPVPCDKSVVDSGEILECDDVEALFARHEHFAVAPCACSYFETIMAVDDYPTLADFRTGEYTEYTHEIEGDDLRLERCLFTGEEAQFWVELGIAREIDRNEAMSILRRNVEEGYVIEPYFQSDSACVCSCKGSVCAGLGGWMASYAEGPDIYENANAYQQVSHYDLVVDFDRCLKCGMCSLRCQMQAIEMTGEDGTPEITGLCVRCGQCAYTCPAEARKLHLRPEEELLMPIPDTLCDDWNSKAAFRFEQGFIW</sequence>
<keyword evidence="1" id="KW-0479">Metal-binding</keyword>
<dbReference type="RefSeq" id="WP_326454903.1">
    <property type="nucleotide sequence ID" value="NZ_JAYMFH010000012.1"/>
</dbReference>
<comment type="caution">
    <text evidence="5">The sequence shown here is derived from an EMBL/GenBank/DDBJ whole genome shotgun (WGS) entry which is preliminary data.</text>
</comment>
<reference evidence="5 6" key="1">
    <citation type="submission" date="2024-01" db="EMBL/GenBank/DDBJ databases">
        <title>novel species in genus Adlercreutzia.</title>
        <authorList>
            <person name="Liu X."/>
        </authorList>
    </citation>
    <scope>NUCLEOTIDE SEQUENCE [LARGE SCALE GENOMIC DNA]</scope>
    <source>
        <strain evidence="5 6">R22</strain>
    </source>
</reference>
<dbReference type="PROSITE" id="PS00198">
    <property type="entry name" value="4FE4S_FER_1"/>
    <property type="match status" value="1"/>
</dbReference>
<feature type="domain" description="4Fe-4S ferredoxin-type" evidence="4">
    <location>
        <begin position="472"/>
        <end position="500"/>
    </location>
</feature>
<dbReference type="Proteomes" id="UP001343724">
    <property type="component" value="Unassembled WGS sequence"/>
</dbReference>
<evidence type="ECO:0000313" key="5">
    <source>
        <dbReference type="EMBL" id="MEC4295403.1"/>
    </source>
</evidence>
<dbReference type="SUPFAM" id="SSF54862">
    <property type="entry name" value="4Fe-4S ferredoxins"/>
    <property type="match status" value="1"/>
</dbReference>
<dbReference type="Gene3D" id="3.30.70.20">
    <property type="match status" value="1"/>
</dbReference>
<dbReference type="PROSITE" id="PS51379">
    <property type="entry name" value="4FE4S_FER_2"/>
    <property type="match status" value="2"/>
</dbReference>
<organism evidence="5 6">
    <name type="scientific">Adlercreutzia shanghongiae</name>
    <dbReference type="NCBI Taxonomy" id="3111773"/>
    <lineage>
        <taxon>Bacteria</taxon>
        <taxon>Bacillati</taxon>
        <taxon>Actinomycetota</taxon>
        <taxon>Coriobacteriia</taxon>
        <taxon>Eggerthellales</taxon>
        <taxon>Eggerthellaceae</taxon>
        <taxon>Adlercreutzia</taxon>
    </lineage>
</organism>
<evidence type="ECO:0000259" key="4">
    <source>
        <dbReference type="PROSITE" id="PS51379"/>
    </source>
</evidence>
<feature type="domain" description="4Fe-4S ferredoxin-type" evidence="4">
    <location>
        <begin position="441"/>
        <end position="470"/>
    </location>
</feature>
<accession>A0ABU6J067</accession>
<evidence type="ECO:0000256" key="2">
    <source>
        <dbReference type="ARBA" id="ARBA00023004"/>
    </source>
</evidence>
<keyword evidence="2" id="KW-0408">Iron</keyword>
<dbReference type="InterPro" id="IPR017900">
    <property type="entry name" value="4Fe4S_Fe_S_CS"/>
</dbReference>
<dbReference type="EMBL" id="JAYMFH010000012">
    <property type="protein sequence ID" value="MEC4295403.1"/>
    <property type="molecule type" value="Genomic_DNA"/>
</dbReference>